<proteinExistence type="predicted"/>
<keyword evidence="1" id="KW-0175">Coiled coil</keyword>
<dbReference type="EMBL" id="QBIU01000001">
    <property type="protein sequence ID" value="MWV69141.1"/>
    <property type="molecule type" value="Genomic_DNA"/>
</dbReference>
<keyword evidence="4" id="KW-1185">Reference proteome</keyword>
<evidence type="ECO:0000313" key="3">
    <source>
        <dbReference type="EMBL" id="TLD94185.1"/>
    </source>
</evidence>
<protein>
    <submittedName>
        <fullName evidence="3">Uncharacterized protein</fullName>
    </submittedName>
</protein>
<dbReference type="Proteomes" id="UP000477070">
    <property type="component" value="Unassembled WGS sequence"/>
</dbReference>
<accession>A0A347VSE9</accession>
<name>A0A347VSE9_9HELI</name>
<reference evidence="3 4" key="1">
    <citation type="journal article" date="2014" name="Genome Announc.">
        <title>Draft genome sequences of eight enterohepatic helicobacter species isolated from both laboratory and wild rodents.</title>
        <authorList>
            <person name="Sheh A."/>
            <person name="Shen Z."/>
            <person name="Fox J.G."/>
        </authorList>
    </citation>
    <scope>NUCLEOTIDE SEQUENCE [LARGE SCALE GENOMIC DNA]</scope>
    <source>
        <strain evidence="3 4">MIT 97-6194</strain>
    </source>
</reference>
<dbReference type="EMBL" id="JRMP02000009">
    <property type="protein sequence ID" value="TLD94185.1"/>
    <property type="molecule type" value="Genomic_DNA"/>
</dbReference>
<feature type="coiled-coil region" evidence="1">
    <location>
        <begin position="22"/>
        <end position="49"/>
    </location>
</feature>
<reference evidence="3" key="3">
    <citation type="submission" date="2018-04" db="EMBL/GenBank/DDBJ databases">
        <authorList>
            <person name="Sheh A."/>
            <person name="Shen Z."/>
            <person name="Mannion A.J."/>
            <person name="Fox J.G."/>
        </authorList>
    </citation>
    <scope>NUCLEOTIDE SEQUENCE</scope>
    <source>
        <strain evidence="3">MIT 97-6194</strain>
    </source>
</reference>
<dbReference type="Proteomes" id="UP000029714">
    <property type="component" value="Unassembled WGS sequence"/>
</dbReference>
<evidence type="ECO:0000313" key="2">
    <source>
        <dbReference type="EMBL" id="MWV69141.1"/>
    </source>
</evidence>
<comment type="caution">
    <text evidence="3">The sequence shown here is derived from an EMBL/GenBank/DDBJ whole genome shotgun (WGS) entry which is preliminary data.</text>
</comment>
<reference evidence="2 5" key="4">
    <citation type="submission" date="2019-12" db="EMBL/GenBank/DDBJ databases">
        <title>Multi-Generational Helicobacter saguini Isolates.</title>
        <authorList>
            <person name="Mannion A."/>
            <person name="Shen Z."/>
            <person name="Fox J.G."/>
        </authorList>
    </citation>
    <scope>NUCLEOTIDE SEQUENCE [LARGE SCALE GENOMIC DNA]</scope>
    <source>
        <strain evidence="2">16-048</strain>
        <strain evidence="5">16-048 (F4)</strain>
    </source>
</reference>
<dbReference type="OrthoDB" id="9998667at2"/>
<evidence type="ECO:0000313" key="4">
    <source>
        <dbReference type="Proteomes" id="UP000029714"/>
    </source>
</evidence>
<reference evidence="3 4" key="2">
    <citation type="journal article" date="2016" name="Infect. Immun.">
        <title>Helicobacter saguini, a Novel Helicobacter Isolated from Cotton-Top Tamarins with Ulcerative Colitis, Has Proinflammatory Properties and Induces Typhlocolitis and Dysplasia in Gnotobiotic IL-10-/- Mice.</title>
        <authorList>
            <person name="Shen Z."/>
            <person name="Mannion A."/>
            <person name="Whary M.T."/>
            <person name="Muthupalani S."/>
            <person name="Sheh A."/>
            <person name="Feng Y."/>
            <person name="Gong G."/>
            <person name="Vandamme P."/>
            <person name="Holcombe H.R."/>
            <person name="Paster B.J."/>
            <person name="Fox J.G."/>
        </authorList>
    </citation>
    <scope>NUCLEOTIDE SEQUENCE [LARGE SCALE GENOMIC DNA]</scope>
    <source>
        <strain evidence="3 4">MIT 97-6194</strain>
    </source>
</reference>
<dbReference type="RefSeq" id="WP_034571623.1">
    <property type="nucleotide sequence ID" value="NZ_JRMP02000009.1"/>
</dbReference>
<evidence type="ECO:0000256" key="1">
    <source>
        <dbReference type="SAM" id="Coils"/>
    </source>
</evidence>
<organism evidence="3 4">
    <name type="scientific">Helicobacter saguini</name>
    <dbReference type="NCBI Taxonomy" id="1548018"/>
    <lineage>
        <taxon>Bacteria</taxon>
        <taxon>Pseudomonadati</taxon>
        <taxon>Campylobacterota</taxon>
        <taxon>Epsilonproteobacteria</taxon>
        <taxon>Campylobacterales</taxon>
        <taxon>Helicobacteraceae</taxon>
        <taxon>Helicobacter</taxon>
    </lineage>
</organism>
<dbReference type="AlphaFoldDB" id="A0A347VSE9"/>
<gene>
    <name evidence="2" type="ORF">DCO61_03700</name>
    <name evidence="3" type="ORF">LS64_006695</name>
</gene>
<sequence length="178" mass="20782">MFRKILLFSAFSVVLNAVDVDLNAINDMVKRSEDRLSDMQLRRENSKTQEWSEKSCCEYKKVNPAICESVSYMVSGVKSMHKAQDLIYKYDSDGSIESSLQKGENYIDKLNMNDSDKKAYNLYKQRLHNNLLKVCELHKKLSPTDREYLENLELRYDAQLLYIESETDELCDEIPKAK</sequence>
<evidence type="ECO:0000313" key="5">
    <source>
        <dbReference type="Proteomes" id="UP000477070"/>
    </source>
</evidence>